<dbReference type="SUPFAM" id="SSF160631">
    <property type="entry name" value="SMI1/KNR4-like"/>
    <property type="match status" value="1"/>
</dbReference>
<dbReference type="SMART" id="SM00860">
    <property type="entry name" value="SMI1_KNR4"/>
    <property type="match status" value="1"/>
</dbReference>
<gene>
    <name evidence="2" type="ORF">GCM10023196_080600</name>
</gene>
<organism evidence="2 3">
    <name type="scientific">Actinoallomurus vinaceus</name>
    <dbReference type="NCBI Taxonomy" id="1080074"/>
    <lineage>
        <taxon>Bacteria</taxon>
        <taxon>Bacillati</taxon>
        <taxon>Actinomycetota</taxon>
        <taxon>Actinomycetes</taxon>
        <taxon>Streptosporangiales</taxon>
        <taxon>Thermomonosporaceae</taxon>
        <taxon>Actinoallomurus</taxon>
    </lineage>
</organism>
<keyword evidence="3" id="KW-1185">Reference proteome</keyword>
<name>A0ABP8UN68_9ACTN</name>
<dbReference type="InterPro" id="IPR018958">
    <property type="entry name" value="Knr4/Smi1-like_dom"/>
</dbReference>
<evidence type="ECO:0000313" key="3">
    <source>
        <dbReference type="Proteomes" id="UP001501442"/>
    </source>
</evidence>
<feature type="domain" description="Knr4/Smi1-like" evidence="1">
    <location>
        <begin position="18"/>
        <end position="135"/>
    </location>
</feature>
<sequence>MWRDLIERLYDDAEFADPASDTDIDQIERRLGQPVPEELRRLLRETDGVRADYGSGLVWSLQEIIEQNTEFRESADFALLYMSFGQLMFMADDGGGDRFAYVRVPAGRPDDLFVWDHETDERRWVARSLQDYLERRADGDDWYKKGL</sequence>
<dbReference type="Gene3D" id="3.40.1580.10">
    <property type="entry name" value="SMI1/KNR4-like"/>
    <property type="match status" value="1"/>
</dbReference>
<protein>
    <recommendedName>
        <fullName evidence="1">Knr4/Smi1-like domain-containing protein</fullName>
    </recommendedName>
</protein>
<comment type="caution">
    <text evidence="2">The sequence shown here is derived from an EMBL/GenBank/DDBJ whole genome shotgun (WGS) entry which is preliminary data.</text>
</comment>
<accession>A0ABP8UN68</accession>
<proteinExistence type="predicted"/>
<reference evidence="3" key="1">
    <citation type="journal article" date="2019" name="Int. J. Syst. Evol. Microbiol.">
        <title>The Global Catalogue of Microorganisms (GCM) 10K type strain sequencing project: providing services to taxonomists for standard genome sequencing and annotation.</title>
        <authorList>
            <consortium name="The Broad Institute Genomics Platform"/>
            <consortium name="The Broad Institute Genome Sequencing Center for Infectious Disease"/>
            <person name="Wu L."/>
            <person name="Ma J."/>
        </authorList>
    </citation>
    <scope>NUCLEOTIDE SEQUENCE [LARGE SCALE GENOMIC DNA]</scope>
    <source>
        <strain evidence="3">JCM 17939</strain>
    </source>
</reference>
<evidence type="ECO:0000313" key="2">
    <source>
        <dbReference type="EMBL" id="GAA4635374.1"/>
    </source>
</evidence>
<dbReference type="Proteomes" id="UP001501442">
    <property type="component" value="Unassembled WGS sequence"/>
</dbReference>
<dbReference type="EMBL" id="BAABHK010000015">
    <property type="protein sequence ID" value="GAA4635374.1"/>
    <property type="molecule type" value="Genomic_DNA"/>
</dbReference>
<dbReference type="Pfam" id="PF09346">
    <property type="entry name" value="SMI1_KNR4"/>
    <property type="match status" value="1"/>
</dbReference>
<dbReference type="InterPro" id="IPR037883">
    <property type="entry name" value="Knr4/Smi1-like_sf"/>
</dbReference>
<dbReference type="RefSeq" id="WP_345438323.1">
    <property type="nucleotide sequence ID" value="NZ_BAABHK010000015.1"/>
</dbReference>
<evidence type="ECO:0000259" key="1">
    <source>
        <dbReference type="SMART" id="SM00860"/>
    </source>
</evidence>